<dbReference type="EMBL" id="SOEC01000014">
    <property type="protein sequence ID" value="TDX26935.1"/>
    <property type="molecule type" value="Genomic_DNA"/>
</dbReference>
<feature type="transmembrane region" description="Helical" evidence="1">
    <location>
        <begin position="247"/>
        <end position="278"/>
    </location>
</feature>
<dbReference type="RefSeq" id="WP_134019111.1">
    <property type="nucleotide sequence ID" value="NZ_SOEC01000014.1"/>
</dbReference>
<evidence type="ECO:0008006" key="4">
    <source>
        <dbReference type="Google" id="ProtNLM"/>
    </source>
</evidence>
<feature type="transmembrane region" description="Helical" evidence="1">
    <location>
        <begin position="28"/>
        <end position="51"/>
    </location>
</feature>
<accession>A0A4R8FSL9</accession>
<feature type="transmembrane region" description="Helical" evidence="1">
    <location>
        <begin position="6"/>
        <end position="21"/>
    </location>
</feature>
<feature type="transmembrane region" description="Helical" evidence="1">
    <location>
        <begin position="216"/>
        <end position="235"/>
    </location>
</feature>
<feature type="transmembrane region" description="Helical" evidence="1">
    <location>
        <begin position="177"/>
        <end position="204"/>
    </location>
</feature>
<keyword evidence="1" id="KW-0812">Transmembrane</keyword>
<organism evidence="2 3">
    <name type="scientific">Modicisalibacter xianhensis</name>
    <dbReference type="NCBI Taxonomy" id="442341"/>
    <lineage>
        <taxon>Bacteria</taxon>
        <taxon>Pseudomonadati</taxon>
        <taxon>Pseudomonadota</taxon>
        <taxon>Gammaproteobacteria</taxon>
        <taxon>Oceanospirillales</taxon>
        <taxon>Halomonadaceae</taxon>
        <taxon>Modicisalibacter</taxon>
    </lineage>
</organism>
<feature type="transmembrane region" description="Helical" evidence="1">
    <location>
        <begin position="352"/>
        <end position="374"/>
    </location>
</feature>
<feature type="transmembrane region" description="Helical" evidence="1">
    <location>
        <begin position="147"/>
        <end position="170"/>
    </location>
</feature>
<proteinExistence type="predicted"/>
<evidence type="ECO:0000256" key="1">
    <source>
        <dbReference type="SAM" id="Phobius"/>
    </source>
</evidence>
<evidence type="ECO:0000313" key="2">
    <source>
        <dbReference type="EMBL" id="TDX26935.1"/>
    </source>
</evidence>
<feature type="transmembrane region" description="Helical" evidence="1">
    <location>
        <begin position="325"/>
        <end position="343"/>
    </location>
</feature>
<gene>
    <name evidence="2" type="ORF">DFO67_11417</name>
</gene>
<dbReference type="Proteomes" id="UP000294489">
    <property type="component" value="Unassembled WGS sequence"/>
</dbReference>
<sequence>MNTLFIALILVQCAVLIYLVYKRQGRFLIVFPALLFISALYTWIGWRFFSFSVDMPFDFLRHARAENVEKAIIYFIVCAGAFALGSLLVRDNSAARAGTELPNKLVVTLGNLGQMQLLATAAIWFVVFIPSYGLDNLLQRTLYRPEFAFQIGMVIASIVLPFSSLAIGLLRNRFVRMALLIAAMLIIVATSSRSSLVLIAFYLIGTFMRKGRIVKTELAVFAFLALWLSAFALESRHLPVQGIMPNFLALLAWFDIDAVVYTINYILSFSVGVLTYAIEMPYHLVNVVPYSLSPLPSFLYSIPVTFDNLIGTAPYSAMAILYNESYWGGVVFFFVCGFLIAVMERYSYQRNFFLWVIISSFIFVFTILCVQYQLRSAARLVYYMMFFSALYTFGMPIIRKMFFTERMGPV</sequence>
<feature type="transmembrane region" description="Helical" evidence="1">
    <location>
        <begin position="101"/>
        <end position="127"/>
    </location>
</feature>
<evidence type="ECO:0000313" key="3">
    <source>
        <dbReference type="Proteomes" id="UP000294489"/>
    </source>
</evidence>
<dbReference type="AlphaFoldDB" id="A0A4R8FSL9"/>
<feature type="transmembrane region" description="Helical" evidence="1">
    <location>
        <begin position="380"/>
        <end position="398"/>
    </location>
</feature>
<protein>
    <recommendedName>
        <fullName evidence="4">Oligosaccharide repeat unit polymerase</fullName>
    </recommendedName>
</protein>
<keyword evidence="1" id="KW-0472">Membrane</keyword>
<name>A0A4R8FSL9_9GAMM</name>
<keyword evidence="1" id="KW-1133">Transmembrane helix</keyword>
<reference evidence="2 3" key="1">
    <citation type="submission" date="2019-03" db="EMBL/GenBank/DDBJ databases">
        <title>Freshwater and sediment microbial communities from various areas in North America, analyzing microbe dynamics in response to fracking.</title>
        <authorList>
            <person name="Lamendella R."/>
        </authorList>
    </citation>
    <scope>NUCLEOTIDE SEQUENCE [LARGE SCALE GENOMIC DNA]</scope>
    <source>
        <strain evidence="2 3">6_TX</strain>
    </source>
</reference>
<comment type="caution">
    <text evidence="2">The sequence shown here is derived from an EMBL/GenBank/DDBJ whole genome shotgun (WGS) entry which is preliminary data.</text>
</comment>
<feature type="transmembrane region" description="Helical" evidence="1">
    <location>
        <begin position="71"/>
        <end position="89"/>
    </location>
</feature>